<organism evidence="1 2">
    <name type="scientific">Saccharopolyspora taberi</name>
    <dbReference type="NCBI Taxonomy" id="60895"/>
    <lineage>
        <taxon>Bacteria</taxon>
        <taxon>Bacillati</taxon>
        <taxon>Actinomycetota</taxon>
        <taxon>Actinomycetes</taxon>
        <taxon>Pseudonocardiales</taxon>
        <taxon>Pseudonocardiaceae</taxon>
        <taxon>Saccharopolyspora</taxon>
    </lineage>
</organism>
<keyword evidence="2" id="KW-1185">Reference proteome</keyword>
<evidence type="ECO:0000313" key="2">
    <source>
        <dbReference type="Proteomes" id="UP001500979"/>
    </source>
</evidence>
<reference evidence="1 2" key="1">
    <citation type="journal article" date="2019" name="Int. J. Syst. Evol. Microbiol.">
        <title>The Global Catalogue of Microorganisms (GCM) 10K type strain sequencing project: providing services to taxonomists for standard genome sequencing and annotation.</title>
        <authorList>
            <consortium name="The Broad Institute Genomics Platform"/>
            <consortium name="The Broad Institute Genome Sequencing Center for Infectious Disease"/>
            <person name="Wu L."/>
            <person name="Ma J."/>
        </authorList>
    </citation>
    <scope>NUCLEOTIDE SEQUENCE [LARGE SCALE GENOMIC DNA]</scope>
    <source>
        <strain evidence="1 2">JCM 9383</strain>
    </source>
</reference>
<dbReference type="InterPro" id="IPR007061">
    <property type="entry name" value="MST-like"/>
</dbReference>
<gene>
    <name evidence="1" type="ORF">GCM10010470_16970</name>
</gene>
<dbReference type="Gene3D" id="1.20.120.450">
    <property type="entry name" value="dinb family like domain"/>
    <property type="match status" value="1"/>
</dbReference>
<dbReference type="EMBL" id="BAAAUX010000010">
    <property type="protein sequence ID" value="GAA2783593.1"/>
    <property type="molecule type" value="Genomic_DNA"/>
</dbReference>
<dbReference type="InterPro" id="IPR034660">
    <property type="entry name" value="DinB/YfiT-like"/>
</dbReference>
<proteinExistence type="predicted"/>
<evidence type="ECO:0000313" key="1">
    <source>
        <dbReference type="EMBL" id="GAA2783593.1"/>
    </source>
</evidence>
<name>A0ABN3V8H8_9PSEU</name>
<dbReference type="SUPFAM" id="SSF109854">
    <property type="entry name" value="DinB/YfiT-like putative metalloenzymes"/>
    <property type="match status" value="1"/>
</dbReference>
<dbReference type="Pfam" id="PF04978">
    <property type="entry name" value="MST"/>
    <property type="match status" value="1"/>
</dbReference>
<accession>A0ABN3V8H8</accession>
<comment type="caution">
    <text evidence="1">The sequence shown here is derived from an EMBL/GenBank/DDBJ whole genome shotgun (WGS) entry which is preliminary data.</text>
</comment>
<dbReference type="Proteomes" id="UP001500979">
    <property type="component" value="Unassembled WGS sequence"/>
</dbReference>
<protein>
    <submittedName>
        <fullName evidence="1">DinB family protein</fullName>
    </submittedName>
</protein>
<sequence>MTSKLRNIRERERPTMTQTLSRERTDLLDSLANQWHNLLITMRGLTDEQAATRSTVSELTLGGILNHLINCERGWTRLMLEGGDWPEGMLDPDQYRMPEGATLDGLLAEYAEVNRATADAVTTVDLDKEIALPRAPWSPPETIYWSARRIIQHILKEIAQHSGHADIIREYLDGANTTMQMGA</sequence>